<dbReference type="CDD" id="cd06661">
    <property type="entry name" value="GGCT_like"/>
    <property type="match status" value="1"/>
</dbReference>
<proteinExistence type="predicted"/>
<evidence type="ECO:0000256" key="1">
    <source>
        <dbReference type="ARBA" id="ARBA00012346"/>
    </source>
</evidence>
<feature type="signal peptide" evidence="3">
    <location>
        <begin position="1"/>
        <end position="20"/>
    </location>
</feature>
<keyword evidence="3" id="KW-0732">Signal</keyword>
<sequence>MSKAVVYILLLFLLLPGSSALPPYFAYGSNLSPFWLSLRTLTPPQAPAPATLPLHSLRINLGAAASVEPSSSAVEGLLYELPAAAWLALCASEGVPLAYRPVRVRVRLGVGGELGGEVEAVTFRSFKGRGSNKTEQWYKDILVKGGRENGLSEAYVRDVLEALET</sequence>
<evidence type="ECO:0000256" key="2">
    <source>
        <dbReference type="ARBA" id="ARBA00023239"/>
    </source>
</evidence>
<reference evidence="4 5" key="1">
    <citation type="journal article" date="2023" name="Commun. Biol.">
        <title>Genome analysis of Parmales, the sister group of diatoms, reveals the evolutionary specialization of diatoms from phago-mixotrophs to photoautotrophs.</title>
        <authorList>
            <person name="Ban H."/>
            <person name="Sato S."/>
            <person name="Yoshikawa S."/>
            <person name="Yamada K."/>
            <person name="Nakamura Y."/>
            <person name="Ichinomiya M."/>
            <person name="Sato N."/>
            <person name="Blanc-Mathieu R."/>
            <person name="Endo H."/>
            <person name="Kuwata A."/>
            <person name="Ogata H."/>
        </authorList>
    </citation>
    <scope>NUCLEOTIDE SEQUENCE [LARGE SCALE GENOMIC DNA]</scope>
</reference>
<dbReference type="PANTHER" id="PTHR12935">
    <property type="entry name" value="GAMMA-GLUTAMYLCYCLOTRANSFERASE"/>
    <property type="match status" value="1"/>
</dbReference>
<feature type="chain" id="PRO_5045907184" description="gamma-glutamylcyclotransferase" evidence="3">
    <location>
        <begin position="21"/>
        <end position="165"/>
    </location>
</feature>
<dbReference type="InterPro" id="IPR013024">
    <property type="entry name" value="GGCT-like"/>
</dbReference>
<dbReference type="Gene3D" id="3.10.490.10">
    <property type="entry name" value="Gamma-glutamyl cyclotransferase-like"/>
    <property type="match status" value="1"/>
</dbReference>
<evidence type="ECO:0000313" key="4">
    <source>
        <dbReference type="EMBL" id="GMI42347.1"/>
    </source>
</evidence>
<dbReference type="InterPro" id="IPR036568">
    <property type="entry name" value="GGCT-like_sf"/>
</dbReference>
<dbReference type="Proteomes" id="UP001165060">
    <property type="component" value="Unassembled WGS sequence"/>
</dbReference>
<dbReference type="EC" id="4.3.2.9" evidence="1"/>
<keyword evidence="5" id="KW-1185">Reference proteome</keyword>
<protein>
    <recommendedName>
        <fullName evidence="1">gamma-glutamylcyclotransferase</fullName>
        <ecNumber evidence="1">4.3.2.9</ecNumber>
    </recommendedName>
</protein>
<dbReference type="InterPro" id="IPR017939">
    <property type="entry name" value="G-Glutamylcylcotransferase"/>
</dbReference>
<organism evidence="4 5">
    <name type="scientific">Tetraparma gracilis</name>
    <dbReference type="NCBI Taxonomy" id="2962635"/>
    <lineage>
        <taxon>Eukaryota</taxon>
        <taxon>Sar</taxon>
        <taxon>Stramenopiles</taxon>
        <taxon>Ochrophyta</taxon>
        <taxon>Bolidophyceae</taxon>
        <taxon>Parmales</taxon>
        <taxon>Triparmaceae</taxon>
        <taxon>Tetraparma</taxon>
    </lineage>
</organism>
<dbReference type="PANTHER" id="PTHR12935:SF0">
    <property type="entry name" value="GAMMA-GLUTAMYLCYCLOTRANSFERASE"/>
    <property type="match status" value="1"/>
</dbReference>
<dbReference type="SUPFAM" id="SSF110857">
    <property type="entry name" value="Gamma-glutamyl cyclotransferase-like"/>
    <property type="match status" value="1"/>
</dbReference>
<name>A0ABQ6N7U3_9STRA</name>
<dbReference type="Pfam" id="PF13772">
    <property type="entry name" value="AIG2_2"/>
    <property type="match status" value="1"/>
</dbReference>
<keyword evidence="2" id="KW-0456">Lyase</keyword>
<evidence type="ECO:0000256" key="3">
    <source>
        <dbReference type="SAM" id="SignalP"/>
    </source>
</evidence>
<gene>
    <name evidence="4" type="ORF">TeGR_g11175</name>
</gene>
<accession>A0ABQ6N7U3</accession>
<evidence type="ECO:0000313" key="5">
    <source>
        <dbReference type="Proteomes" id="UP001165060"/>
    </source>
</evidence>
<dbReference type="EMBL" id="BRYB01001062">
    <property type="protein sequence ID" value="GMI42347.1"/>
    <property type="molecule type" value="Genomic_DNA"/>
</dbReference>
<comment type="caution">
    <text evidence="4">The sequence shown here is derived from an EMBL/GenBank/DDBJ whole genome shotgun (WGS) entry which is preliminary data.</text>
</comment>